<keyword evidence="2" id="KW-1185">Reference proteome</keyword>
<reference evidence="1 2" key="1">
    <citation type="submission" date="2023-09" db="EMBL/GenBank/DDBJ databases">
        <authorList>
            <person name="Rey-Velasco X."/>
        </authorList>
    </citation>
    <scope>NUCLEOTIDE SEQUENCE [LARGE SCALE GENOMIC DNA]</scope>
    <source>
        <strain evidence="1 2">F117</strain>
    </source>
</reference>
<protein>
    <recommendedName>
        <fullName evidence="3">Phenylalanyl-tRNA synthetase subunit alpha</fullName>
    </recommendedName>
</protein>
<evidence type="ECO:0000313" key="2">
    <source>
        <dbReference type="Proteomes" id="UP001262582"/>
    </source>
</evidence>
<name>A0ABU3D4H6_9FLAO</name>
<comment type="caution">
    <text evidence="1">The sequence shown here is derived from an EMBL/GenBank/DDBJ whole genome shotgun (WGS) entry which is preliminary data.</text>
</comment>
<dbReference type="EMBL" id="JAVRHK010000004">
    <property type="protein sequence ID" value="MDT0676436.1"/>
    <property type="molecule type" value="Genomic_DNA"/>
</dbReference>
<accession>A0ABU3D4H6</accession>
<proteinExistence type="predicted"/>
<dbReference type="RefSeq" id="WP_311502780.1">
    <property type="nucleotide sequence ID" value="NZ_JAVRHK010000004.1"/>
</dbReference>
<evidence type="ECO:0008006" key="3">
    <source>
        <dbReference type="Google" id="ProtNLM"/>
    </source>
</evidence>
<organism evidence="1 2">
    <name type="scientific">Autumnicola musiva</name>
    <dbReference type="NCBI Taxonomy" id="3075589"/>
    <lineage>
        <taxon>Bacteria</taxon>
        <taxon>Pseudomonadati</taxon>
        <taxon>Bacteroidota</taxon>
        <taxon>Flavobacteriia</taxon>
        <taxon>Flavobacteriales</taxon>
        <taxon>Flavobacteriaceae</taxon>
        <taxon>Autumnicola</taxon>
    </lineage>
</organism>
<dbReference type="Proteomes" id="UP001262582">
    <property type="component" value="Unassembled WGS sequence"/>
</dbReference>
<gene>
    <name evidence="1" type="ORF">RM539_07560</name>
</gene>
<sequence length="131" mass="15230">MKKDIEIPEVEDVHIAAVREFNEEFRAEEWNVYLINNQIKPIEMVLIVARGGDKKKQTSVMRHKLEKLPARSFAKIEFIQDEVLQLDNEYLVTFFAENKMYEKSFSFKKNSVSEKALDGLPVIPKKGVLAE</sequence>
<evidence type="ECO:0000313" key="1">
    <source>
        <dbReference type="EMBL" id="MDT0676436.1"/>
    </source>
</evidence>